<dbReference type="InterPro" id="IPR018617">
    <property type="entry name" value="Ima1_N"/>
</dbReference>
<dbReference type="InParanoid" id="A0A1V9XLG5"/>
<keyword evidence="4 8" id="KW-1133">Transmembrane helix</keyword>
<comment type="subcellular location">
    <subcellularLocation>
        <location evidence="1">Nucleus inner membrane</location>
        <topology evidence="1">Multi-pass membrane protein</topology>
    </subcellularLocation>
</comment>
<reference evidence="10 11" key="1">
    <citation type="journal article" date="2017" name="Gigascience">
        <title>Draft genome of the honey bee ectoparasitic mite, Tropilaelaps mercedesae, is shaped by the parasitic life history.</title>
        <authorList>
            <person name="Dong X."/>
            <person name="Armstrong S.D."/>
            <person name="Xia D."/>
            <person name="Makepeace B.L."/>
            <person name="Darby A.C."/>
            <person name="Kadowaki T."/>
        </authorList>
    </citation>
    <scope>NUCLEOTIDE SEQUENCE [LARGE SCALE GENOMIC DNA]</scope>
    <source>
        <strain evidence="10">Wuxi-XJTLU</strain>
    </source>
</reference>
<dbReference type="PANTHER" id="PTHR28646:SF1">
    <property type="entry name" value="TRANSMEMBRANE PROTEIN 201"/>
    <property type="match status" value="1"/>
</dbReference>
<dbReference type="AlphaFoldDB" id="A0A1V9XLG5"/>
<dbReference type="STRING" id="418985.A0A1V9XLG5"/>
<feature type="transmembrane region" description="Helical" evidence="8">
    <location>
        <begin position="241"/>
        <end position="260"/>
    </location>
</feature>
<keyword evidence="3 8" id="KW-0812">Transmembrane</keyword>
<dbReference type="GO" id="GO:0005637">
    <property type="term" value="C:nuclear inner membrane"/>
    <property type="evidence" value="ECO:0007669"/>
    <property type="project" value="UniProtKB-SubCell"/>
</dbReference>
<evidence type="ECO:0000256" key="1">
    <source>
        <dbReference type="ARBA" id="ARBA00004473"/>
    </source>
</evidence>
<feature type="transmembrane region" description="Helical" evidence="8">
    <location>
        <begin position="35"/>
        <end position="55"/>
    </location>
</feature>
<protein>
    <recommendedName>
        <fullName evidence="9">Ima1 N-terminal domain-containing protein</fullName>
    </recommendedName>
</protein>
<evidence type="ECO:0000259" key="9">
    <source>
        <dbReference type="Pfam" id="PF09779"/>
    </source>
</evidence>
<dbReference type="EMBL" id="MNPL01008488">
    <property type="protein sequence ID" value="OQR74212.1"/>
    <property type="molecule type" value="Genomic_DNA"/>
</dbReference>
<dbReference type="OrthoDB" id="5966927at2759"/>
<dbReference type="Proteomes" id="UP000192247">
    <property type="component" value="Unassembled WGS sequence"/>
</dbReference>
<dbReference type="InterPro" id="IPR040041">
    <property type="entry name" value="TMEM201"/>
</dbReference>
<evidence type="ECO:0000256" key="4">
    <source>
        <dbReference type="ARBA" id="ARBA00022989"/>
    </source>
</evidence>
<evidence type="ECO:0000256" key="6">
    <source>
        <dbReference type="ARBA" id="ARBA00023242"/>
    </source>
</evidence>
<dbReference type="GO" id="GO:0051015">
    <property type="term" value="F:actin filament binding"/>
    <property type="evidence" value="ECO:0007669"/>
    <property type="project" value="TreeGrafter"/>
</dbReference>
<evidence type="ECO:0000256" key="8">
    <source>
        <dbReference type="SAM" id="Phobius"/>
    </source>
</evidence>
<evidence type="ECO:0000313" key="10">
    <source>
        <dbReference type="EMBL" id="OQR74212.1"/>
    </source>
</evidence>
<dbReference type="GO" id="GO:0030473">
    <property type="term" value="P:nuclear migration along microtubule"/>
    <property type="evidence" value="ECO:0007669"/>
    <property type="project" value="TreeGrafter"/>
</dbReference>
<keyword evidence="5 8" id="KW-0472">Membrane</keyword>
<evidence type="ECO:0000256" key="3">
    <source>
        <dbReference type="ARBA" id="ARBA00022692"/>
    </source>
</evidence>
<comment type="similarity">
    <text evidence="2">Belongs to the TMEM201 family.</text>
</comment>
<sequence length="555" mass="62783">MVLFKTLEDYWLQLVHLWQHSGPGKWNQNFRVPTLYPTTIIISTHIAATLAFIFYKYFRHILPVRVRCWFCGGLNKLPPANRNRFDCLYCEQYNGFSSLGDYNKDIPAQRDPQMNVFSVGAAPSGKTLSMYHNGLCELCNHRQTIKMQLRNKFEPRDPRYEIAEFQEFSQQLERSHPLCSDCKNHVRTRLAYQDAKLLPHVMSLEASRWPRRLQRLYTSELTELIICTIPTISLMPTLGESWVRLIPLAIVFVLMLFSVIHNRALLGSKFTAFPNLAEALSPLLSSNYRKILRSRNWATKVPFDLGPRINLLSIGPSNRGSLSERGMCASALDTFERTTTLEAYTEYGARSAFSGNRASRPRVLSPASFRFGMNGGTPFRTPVGTTRSGSILWPSRLTDFSVTRQNKTQQKQFDRSSQSYGGPCGDLTPPPSQDSSLYTSEESRFVSAARLKHSLYGLPTRRTPTKYHNGPRGSGNADCKEWDDRTGHTVYSTVVHNHNGSAKALWAIAFLLAAALVKLCWSDFISMAQAIHNHSFVLWGDSSYNDAVCAVGKPK</sequence>
<feature type="region of interest" description="Disordered" evidence="7">
    <location>
        <begin position="403"/>
        <end position="439"/>
    </location>
</feature>
<dbReference type="Pfam" id="PF09779">
    <property type="entry name" value="Ima1_N"/>
    <property type="match status" value="1"/>
</dbReference>
<dbReference type="GO" id="GO:0005521">
    <property type="term" value="F:lamin binding"/>
    <property type="evidence" value="ECO:0007669"/>
    <property type="project" value="TreeGrafter"/>
</dbReference>
<evidence type="ECO:0000313" key="11">
    <source>
        <dbReference type="Proteomes" id="UP000192247"/>
    </source>
</evidence>
<comment type="caution">
    <text evidence="10">The sequence shown here is derived from an EMBL/GenBank/DDBJ whole genome shotgun (WGS) entry which is preliminary data.</text>
</comment>
<feature type="compositionally biased region" description="Polar residues" evidence="7">
    <location>
        <begin position="403"/>
        <end position="420"/>
    </location>
</feature>
<evidence type="ECO:0000256" key="7">
    <source>
        <dbReference type="SAM" id="MobiDB-lite"/>
    </source>
</evidence>
<evidence type="ECO:0000256" key="2">
    <source>
        <dbReference type="ARBA" id="ARBA00007600"/>
    </source>
</evidence>
<feature type="domain" description="Ima1 N-terminal" evidence="9">
    <location>
        <begin position="66"/>
        <end position="186"/>
    </location>
</feature>
<organism evidence="10 11">
    <name type="scientific">Tropilaelaps mercedesae</name>
    <dbReference type="NCBI Taxonomy" id="418985"/>
    <lineage>
        <taxon>Eukaryota</taxon>
        <taxon>Metazoa</taxon>
        <taxon>Ecdysozoa</taxon>
        <taxon>Arthropoda</taxon>
        <taxon>Chelicerata</taxon>
        <taxon>Arachnida</taxon>
        <taxon>Acari</taxon>
        <taxon>Parasitiformes</taxon>
        <taxon>Mesostigmata</taxon>
        <taxon>Gamasina</taxon>
        <taxon>Dermanyssoidea</taxon>
        <taxon>Laelapidae</taxon>
        <taxon>Tropilaelaps</taxon>
    </lineage>
</organism>
<gene>
    <name evidence="10" type="ORF">BIW11_09218</name>
</gene>
<dbReference type="PANTHER" id="PTHR28646">
    <property type="entry name" value="TRANSMEMBRANE PROTEIN 201"/>
    <property type="match status" value="1"/>
</dbReference>
<keyword evidence="11" id="KW-1185">Reference proteome</keyword>
<keyword evidence="6" id="KW-0539">Nucleus</keyword>
<proteinExistence type="inferred from homology"/>
<accession>A0A1V9XLG5</accession>
<evidence type="ECO:0000256" key="5">
    <source>
        <dbReference type="ARBA" id="ARBA00023136"/>
    </source>
</evidence>
<name>A0A1V9XLG5_9ACAR</name>